<dbReference type="SFLD" id="SFLDS00003">
    <property type="entry name" value="Haloacid_Dehalogenase"/>
    <property type="match status" value="1"/>
</dbReference>
<feature type="binding site" evidence="11">
    <location>
        <position position="23"/>
    </location>
    <ligand>
        <name>substrate</name>
    </ligand>
</feature>
<dbReference type="AlphaFoldDB" id="A0A1H0Y287"/>
<dbReference type="Gene3D" id="1.10.150.240">
    <property type="entry name" value="Putative phosphatase, domain 2"/>
    <property type="match status" value="1"/>
</dbReference>
<dbReference type="EC" id="5.4.2.6" evidence="8"/>
<proteinExistence type="inferred from homology"/>
<evidence type="ECO:0000313" key="15">
    <source>
        <dbReference type="Proteomes" id="UP000199481"/>
    </source>
</evidence>
<evidence type="ECO:0000256" key="6">
    <source>
        <dbReference type="ARBA" id="ARBA00023277"/>
    </source>
</evidence>
<feature type="binding site" evidence="11">
    <location>
        <position position="50"/>
    </location>
    <ligand>
        <name>substrate</name>
    </ligand>
</feature>
<protein>
    <recommendedName>
        <fullName evidence="9">Beta-phosphoglucomutase</fullName>
        <ecNumber evidence="8">5.4.2.6</ecNumber>
    </recommendedName>
</protein>
<keyword evidence="5" id="KW-0413">Isomerase</keyword>
<dbReference type="OrthoDB" id="9797743at2"/>
<accession>A0A1H0Y287</accession>
<dbReference type="SUPFAM" id="SSF56784">
    <property type="entry name" value="HAD-like"/>
    <property type="match status" value="1"/>
</dbReference>
<feature type="active site" description="Proton donor/acceptor" evidence="10">
    <location>
        <position position="9"/>
    </location>
</feature>
<dbReference type="InterPro" id="IPR010976">
    <property type="entry name" value="B-phosphoglucomutase_hydrolase"/>
</dbReference>
<evidence type="ECO:0000256" key="9">
    <source>
        <dbReference type="ARBA" id="ARBA00044991"/>
    </source>
</evidence>
<dbReference type="InterPro" id="IPR010972">
    <property type="entry name" value="Beta-PGM"/>
</dbReference>
<dbReference type="NCBIfam" id="TIGR02009">
    <property type="entry name" value="PGMB-YQAB-SF"/>
    <property type="match status" value="1"/>
</dbReference>
<evidence type="ECO:0000256" key="12">
    <source>
        <dbReference type="PIRSR" id="PIRSR610972-3"/>
    </source>
</evidence>
<comment type="cofactor">
    <cofactor evidence="12">
        <name>Mg(2+)</name>
        <dbReference type="ChEBI" id="CHEBI:18420"/>
    </cofactor>
    <text evidence="12">Binds 2 magnesium ions per subunit.</text>
</comment>
<dbReference type="InterPro" id="IPR023198">
    <property type="entry name" value="PGP-like_dom2"/>
</dbReference>
<feature type="binding site" evidence="11">
    <location>
        <begin position="42"/>
        <end position="47"/>
    </location>
    <ligand>
        <name>substrate</name>
    </ligand>
</feature>
<dbReference type="SFLD" id="SFLDG01129">
    <property type="entry name" value="C1.5:_HAD__Beta-PGM__Phosphata"/>
    <property type="match status" value="1"/>
</dbReference>
<dbReference type="NCBIfam" id="TIGR01990">
    <property type="entry name" value="bPGM"/>
    <property type="match status" value="1"/>
</dbReference>
<dbReference type="GO" id="GO:0008801">
    <property type="term" value="F:beta-phosphoglucomutase activity"/>
    <property type="evidence" value="ECO:0007669"/>
    <property type="project" value="UniProtKB-EC"/>
</dbReference>
<reference evidence="15" key="1">
    <citation type="submission" date="2016-10" db="EMBL/GenBank/DDBJ databases">
        <authorList>
            <person name="Varghese N."/>
            <person name="Submissions S."/>
        </authorList>
    </citation>
    <scope>NUCLEOTIDE SEQUENCE [LARGE SCALE GENOMIC DNA]</scope>
    <source>
        <strain evidence="15">MPL-11</strain>
    </source>
</reference>
<keyword evidence="3 12" id="KW-0479">Metal-binding</keyword>
<sequence>MKAVLFDLDGVITDTAVYHYEAWKALGTKIGIDIDEEFNEQLKGVSRTDSLNLILEKGNKQNAYTEAEKTAMATEKNDLYKTLIEKMSPADLLPGIKNLLDELKAKDILIGLASASQNGPVILDKLQITNYFNEIVDPAKLKAGKPDPEIFVTGAQQLGVNVSECVGVEDAAAGVDSINAANMVSIGVGEAKNLGKATKVVPSTADLTAGLLEDVWSETIGRA</sequence>
<evidence type="ECO:0000256" key="4">
    <source>
        <dbReference type="ARBA" id="ARBA00022842"/>
    </source>
</evidence>
<gene>
    <name evidence="14" type="ORF">SAMN04487752_0648</name>
</gene>
<evidence type="ECO:0000256" key="11">
    <source>
        <dbReference type="PIRSR" id="PIRSR610972-2"/>
    </source>
</evidence>
<evidence type="ECO:0000256" key="5">
    <source>
        <dbReference type="ARBA" id="ARBA00023235"/>
    </source>
</evidence>
<feature type="binding site" evidence="12">
    <location>
        <position position="9"/>
    </location>
    <ligand>
        <name>Mg(2+)</name>
        <dbReference type="ChEBI" id="CHEBI:18420"/>
    </ligand>
</feature>
<feature type="site" description="Important for catalytic activity and assists the phosphoryl transfer reaction to Asp8 by balancing charge and orienting the reacting groups" evidence="13">
    <location>
        <position position="114"/>
    </location>
</feature>
<dbReference type="EMBL" id="FNJW01000008">
    <property type="protein sequence ID" value="SDQ09171.1"/>
    <property type="molecule type" value="Genomic_DNA"/>
</dbReference>
<comment type="catalytic activity">
    <reaction evidence="7">
        <text>beta-D-glucose 1-phosphate = beta-D-glucose 6-phosphate</text>
        <dbReference type="Rhea" id="RHEA:20113"/>
        <dbReference type="ChEBI" id="CHEBI:57684"/>
        <dbReference type="ChEBI" id="CHEBI:58247"/>
        <dbReference type="EC" id="5.4.2.6"/>
    </reaction>
</comment>
<dbReference type="NCBIfam" id="TIGR01509">
    <property type="entry name" value="HAD-SF-IA-v3"/>
    <property type="match status" value="1"/>
</dbReference>
<comment type="similarity">
    <text evidence="1">Belongs to the HAD-like hydrolase superfamily. CbbY/CbbZ/Gph/YieH family.</text>
</comment>
<keyword evidence="2" id="KW-0597">Phosphoprotein</keyword>
<feature type="binding site" evidence="11">
    <location>
        <position position="76"/>
    </location>
    <ligand>
        <name>substrate</name>
    </ligand>
</feature>
<evidence type="ECO:0000256" key="1">
    <source>
        <dbReference type="ARBA" id="ARBA00006171"/>
    </source>
</evidence>
<name>A0A1H0Y287_9LACT</name>
<dbReference type="RefSeq" id="WP_089975155.1">
    <property type="nucleotide sequence ID" value="NZ_CP084916.1"/>
</dbReference>
<keyword evidence="15" id="KW-1185">Reference proteome</keyword>
<evidence type="ECO:0000256" key="10">
    <source>
        <dbReference type="PIRSR" id="PIRSR610972-1"/>
    </source>
</evidence>
<keyword evidence="6" id="KW-0119">Carbohydrate metabolism</keyword>
<dbReference type="PANTHER" id="PTHR46193:SF18">
    <property type="entry name" value="HEXITOL PHOSPHATASE B"/>
    <property type="match status" value="1"/>
</dbReference>
<feature type="binding site" evidence="11">
    <location>
        <position position="145"/>
    </location>
    <ligand>
        <name>substrate</name>
    </ligand>
</feature>
<dbReference type="InterPro" id="IPR036412">
    <property type="entry name" value="HAD-like_sf"/>
</dbReference>
<keyword evidence="4 12" id="KW-0460">Magnesium</keyword>
<dbReference type="InterPro" id="IPR006439">
    <property type="entry name" value="HAD-SF_hydro_IA"/>
</dbReference>
<dbReference type="InterPro" id="IPR023214">
    <property type="entry name" value="HAD_sf"/>
</dbReference>
<dbReference type="PANTHER" id="PTHR46193">
    <property type="entry name" value="6-PHOSPHOGLUCONATE PHOSPHATASE"/>
    <property type="match status" value="1"/>
</dbReference>
<dbReference type="PRINTS" id="PR00413">
    <property type="entry name" value="HADHALOGNASE"/>
</dbReference>
<dbReference type="Pfam" id="PF00702">
    <property type="entry name" value="Hydrolase"/>
    <property type="match status" value="1"/>
</dbReference>
<evidence type="ECO:0000256" key="8">
    <source>
        <dbReference type="ARBA" id="ARBA00044968"/>
    </source>
</evidence>
<feature type="active site" description="Nucleophile" evidence="10">
    <location>
        <position position="7"/>
    </location>
</feature>
<organism evidence="14 15">
    <name type="scientific">Carnobacterium viridans</name>
    <dbReference type="NCBI Taxonomy" id="174587"/>
    <lineage>
        <taxon>Bacteria</taxon>
        <taxon>Bacillati</taxon>
        <taxon>Bacillota</taxon>
        <taxon>Bacilli</taxon>
        <taxon>Lactobacillales</taxon>
        <taxon>Carnobacteriaceae</taxon>
        <taxon>Carnobacterium</taxon>
    </lineage>
</organism>
<evidence type="ECO:0000256" key="3">
    <source>
        <dbReference type="ARBA" id="ARBA00022723"/>
    </source>
</evidence>
<evidence type="ECO:0000256" key="13">
    <source>
        <dbReference type="PIRSR" id="PIRSR610972-4"/>
    </source>
</evidence>
<dbReference type="GO" id="GO:0000287">
    <property type="term" value="F:magnesium ion binding"/>
    <property type="evidence" value="ECO:0007669"/>
    <property type="project" value="InterPro"/>
</dbReference>
<dbReference type="CDD" id="cd02598">
    <property type="entry name" value="HAD_BPGM"/>
    <property type="match status" value="1"/>
</dbReference>
<feature type="binding site" evidence="12">
    <location>
        <position position="169"/>
    </location>
    <ligand>
        <name>Mg(2+)</name>
        <dbReference type="ChEBI" id="CHEBI:18420"/>
    </ligand>
</feature>
<feature type="binding site" evidence="11">
    <location>
        <begin position="7"/>
        <end position="9"/>
    </location>
    <ligand>
        <name>substrate</name>
    </ligand>
</feature>
<dbReference type="Proteomes" id="UP000199481">
    <property type="component" value="Unassembled WGS sequence"/>
</dbReference>
<feature type="binding site" evidence="12">
    <location>
        <position position="170"/>
    </location>
    <ligand>
        <name>Mg(2+)</name>
        <dbReference type="ChEBI" id="CHEBI:18420"/>
    </ligand>
</feature>
<evidence type="ECO:0000256" key="7">
    <source>
        <dbReference type="ARBA" id="ARBA00044926"/>
    </source>
</evidence>
<dbReference type="SFLD" id="SFLDF00046">
    <property type="entry name" value="beta-phosphoglucomutase"/>
    <property type="match status" value="1"/>
</dbReference>
<dbReference type="InterPro" id="IPR051600">
    <property type="entry name" value="Beta-PGM-like"/>
</dbReference>
<evidence type="ECO:0000313" key="14">
    <source>
        <dbReference type="EMBL" id="SDQ09171.1"/>
    </source>
</evidence>
<dbReference type="SFLD" id="SFLDG01135">
    <property type="entry name" value="C1.5.6:_HAD__Beta-PGM__Phospha"/>
    <property type="match status" value="1"/>
</dbReference>
<feature type="binding site" evidence="11">
    <location>
        <begin position="114"/>
        <end position="118"/>
    </location>
    <ligand>
        <name>substrate</name>
    </ligand>
</feature>
<dbReference type="Gene3D" id="3.40.50.1000">
    <property type="entry name" value="HAD superfamily/HAD-like"/>
    <property type="match status" value="1"/>
</dbReference>
<evidence type="ECO:0000256" key="2">
    <source>
        <dbReference type="ARBA" id="ARBA00022553"/>
    </source>
</evidence>
<feature type="binding site" evidence="12">
    <location>
        <position position="7"/>
    </location>
    <ligand>
        <name>Mg(2+)</name>
        <dbReference type="ChEBI" id="CHEBI:18420"/>
    </ligand>
</feature>
<dbReference type="GO" id="GO:0005975">
    <property type="term" value="P:carbohydrate metabolic process"/>
    <property type="evidence" value="ECO:0007669"/>
    <property type="project" value="InterPro"/>
</dbReference>
<feature type="site" description="Important for catalytic activity and assists the phosphoryl transfer reaction to Asp8 by balancing charge and orienting the reacting groups" evidence="13">
    <location>
        <position position="145"/>
    </location>
</feature>